<dbReference type="Gene3D" id="3.40.50.300">
    <property type="entry name" value="P-loop containing nucleotide triphosphate hydrolases"/>
    <property type="match status" value="1"/>
</dbReference>
<keyword evidence="3" id="KW-0132">Cell division</keyword>
<protein>
    <recommendedName>
        <fullName evidence="10">EngB-type G domain-containing protein</fullName>
    </recommendedName>
</protein>
<dbReference type="Pfam" id="PF01926">
    <property type="entry name" value="MMR_HSR1"/>
    <property type="match status" value="1"/>
</dbReference>
<keyword evidence="5" id="KW-0547">Nucleotide-binding</keyword>
<evidence type="ECO:0000259" key="10">
    <source>
        <dbReference type="PROSITE" id="PS51706"/>
    </source>
</evidence>
<dbReference type="CDD" id="cd01876">
    <property type="entry name" value="YihA_EngB"/>
    <property type="match status" value="1"/>
</dbReference>
<dbReference type="NCBIfam" id="TIGR03598">
    <property type="entry name" value="GTPase_YsxC"/>
    <property type="match status" value="1"/>
</dbReference>
<evidence type="ECO:0000256" key="2">
    <source>
        <dbReference type="ARBA" id="ARBA00009638"/>
    </source>
</evidence>
<dbReference type="InterPro" id="IPR030393">
    <property type="entry name" value="G_ENGB_dom"/>
</dbReference>
<feature type="domain" description="EngB-type G" evidence="10">
    <location>
        <begin position="22"/>
        <end position="211"/>
    </location>
</feature>
<accession>A0A381P4T4</accession>
<keyword evidence="7" id="KW-0342">GTP-binding</keyword>
<dbReference type="GO" id="GO:0046872">
    <property type="term" value="F:metal ion binding"/>
    <property type="evidence" value="ECO:0007669"/>
    <property type="project" value="UniProtKB-KW"/>
</dbReference>
<dbReference type="InterPro" id="IPR006073">
    <property type="entry name" value="GTP-bd"/>
</dbReference>
<dbReference type="AlphaFoldDB" id="A0A381P4T4"/>
<dbReference type="GO" id="GO:0000917">
    <property type="term" value="P:division septum assembly"/>
    <property type="evidence" value="ECO:0007669"/>
    <property type="project" value="UniProtKB-KW"/>
</dbReference>
<gene>
    <name evidence="11" type="ORF">METZ01_LOCUS14082</name>
</gene>
<name>A0A381P4T4_9ZZZZ</name>
<comment type="cofactor">
    <cofactor evidence="1">
        <name>Mg(2+)</name>
        <dbReference type="ChEBI" id="CHEBI:18420"/>
    </cofactor>
</comment>
<keyword evidence="9" id="KW-0131">Cell cycle</keyword>
<organism evidence="11">
    <name type="scientific">marine metagenome</name>
    <dbReference type="NCBI Taxonomy" id="408172"/>
    <lineage>
        <taxon>unclassified sequences</taxon>
        <taxon>metagenomes</taxon>
        <taxon>ecological metagenomes</taxon>
    </lineage>
</organism>
<evidence type="ECO:0000313" key="11">
    <source>
        <dbReference type="EMBL" id="SUZ61228.1"/>
    </source>
</evidence>
<keyword evidence="8" id="KW-0717">Septation</keyword>
<evidence type="ECO:0000256" key="3">
    <source>
        <dbReference type="ARBA" id="ARBA00022618"/>
    </source>
</evidence>
<evidence type="ECO:0000256" key="5">
    <source>
        <dbReference type="ARBA" id="ARBA00022741"/>
    </source>
</evidence>
<dbReference type="PANTHER" id="PTHR11649:SF13">
    <property type="entry name" value="ENGB-TYPE G DOMAIN-CONTAINING PROTEIN"/>
    <property type="match status" value="1"/>
</dbReference>
<dbReference type="GO" id="GO:0005525">
    <property type="term" value="F:GTP binding"/>
    <property type="evidence" value="ECO:0007669"/>
    <property type="project" value="UniProtKB-KW"/>
</dbReference>
<dbReference type="EMBL" id="UINC01000788">
    <property type="protein sequence ID" value="SUZ61228.1"/>
    <property type="molecule type" value="Genomic_DNA"/>
</dbReference>
<keyword evidence="6" id="KW-0460">Magnesium</keyword>
<evidence type="ECO:0000256" key="8">
    <source>
        <dbReference type="ARBA" id="ARBA00023210"/>
    </source>
</evidence>
<sequence length="213" mass="23319">VNIVSAEFVTSACDNTGLPKPAEPQVVFMGRSNVGKSSLINALACRRIARTSRVPGKTRLINVYKLRLAKTRKGLSLIHLLDLPGYGFSRGNRNQATSFAKLTDSYFGQFTVNTKLQPHSVEQHYEANVMLLIDSRHLGLASDLDALDWLHSQGCRTVVIGTKVDTLSSAQRNRADKALEESFGTSGLFVSAKTGKGMNELWKTIIAMNTPQP</sequence>
<dbReference type="InterPro" id="IPR019987">
    <property type="entry name" value="GTP-bd_ribosome_bio_YsxC"/>
</dbReference>
<dbReference type="SUPFAM" id="SSF52540">
    <property type="entry name" value="P-loop containing nucleoside triphosphate hydrolases"/>
    <property type="match status" value="1"/>
</dbReference>
<comment type="similarity">
    <text evidence="2">Belongs to the TRAFAC class TrmE-Era-EngA-EngB-Septin-like GTPase superfamily. EngB GTPase family.</text>
</comment>
<proteinExistence type="inferred from homology"/>
<evidence type="ECO:0000256" key="4">
    <source>
        <dbReference type="ARBA" id="ARBA00022723"/>
    </source>
</evidence>
<evidence type="ECO:0000256" key="1">
    <source>
        <dbReference type="ARBA" id="ARBA00001946"/>
    </source>
</evidence>
<keyword evidence="4" id="KW-0479">Metal-binding</keyword>
<evidence type="ECO:0000256" key="9">
    <source>
        <dbReference type="ARBA" id="ARBA00023306"/>
    </source>
</evidence>
<evidence type="ECO:0000256" key="7">
    <source>
        <dbReference type="ARBA" id="ARBA00023134"/>
    </source>
</evidence>
<dbReference type="PROSITE" id="PS51706">
    <property type="entry name" value="G_ENGB"/>
    <property type="match status" value="1"/>
</dbReference>
<reference evidence="11" key="1">
    <citation type="submission" date="2018-05" db="EMBL/GenBank/DDBJ databases">
        <authorList>
            <person name="Lanie J.A."/>
            <person name="Ng W.-L."/>
            <person name="Kazmierczak K.M."/>
            <person name="Andrzejewski T.M."/>
            <person name="Davidsen T.M."/>
            <person name="Wayne K.J."/>
            <person name="Tettelin H."/>
            <person name="Glass J.I."/>
            <person name="Rusch D."/>
            <person name="Podicherti R."/>
            <person name="Tsui H.-C.T."/>
            <person name="Winkler M.E."/>
        </authorList>
    </citation>
    <scope>NUCLEOTIDE SEQUENCE</scope>
</reference>
<evidence type="ECO:0000256" key="6">
    <source>
        <dbReference type="ARBA" id="ARBA00022842"/>
    </source>
</evidence>
<feature type="non-terminal residue" evidence="11">
    <location>
        <position position="1"/>
    </location>
</feature>
<dbReference type="PANTHER" id="PTHR11649">
    <property type="entry name" value="MSS1/TRME-RELATED GTP-BINDING PROTEIN"/>
    <property type="match status" value="1"/>
</dbReference>
<dbReference type="InterPro" id="IPR027417">
    <property type="entry name" value="P-loop_NTPase"/>
</dbReference>